<reference evidence="4" key="1">
    <citation type="journal article" date="2013" name="Science">
        <title>The Amborella genome and the evolution of flowering plants.</title>
        <authorList>
            <consortium name="Amborella Genome Project"/>
        </authorList>
    </citation>
    <scope>NUCLEOTIDE SEQUENCE [LARGE SCALE GENOMIC DNA]</scope>
</reference>
<name>W1NL30_AMBTC</name>
<accession>W1NL30</accession>
<dbReference type="HOGENOM" id="CLU_960889_0_0_1"/>
<proteinExistence type="predicted"/>
<feature type="transmembrane region" description="Helical" evidence="2">
    <location>
        <begin position="147"/>
        <end position="165"/>
    </location>
</feature>
<evidence type="ECO:0000313" key="4">
    <source>
        <dbReference type="Proteomes" id="UP000017836"/>
    </source>
</evidence>
<keyword evidence="2" id="KW-0472">Membrane</keyword>
<feature type="region of interest" description="Disordered" evidence="1">
    <location>
        <begin position="1"/>
        <end position="65"/>
    </location>
</feature>
<feature type="compositionally biased region" description="Polar residues" evidence="1">
    <location>
        <begin position="44"/>
        <end position="65"/>
    </location>
</feature>
<dbReference type="EMBL" id="KI397142">
    <property type="protein sequence ID" value="ERM96161.1"/>
    <property type="molecule type" value="Genomic_DNA"/>
</dbReference>
<keyword evidence="2" id="KW-0812">Transmembrane</keyword>
<keyword evidence="2" id="KW-1133">Transmembrane helix</keyword>
<organism evidence="3 4">
    <name type="scientific">Amborella trichopoda</name>
    <dbReference type="NCBI Taxonomy" id="13333"/>
    <lineage>
        <taxon>Eukaryota</taxon>
        <taxon>Viridiplantae</taxon>
        <taxon>Streptophyta</taxon>
        <taxon>Embryophyta</taxon>
        <taxon>Tracheophyta</taxon>
        <taxon>Spermatophyta</taxon>
        <taxon>Magnoliopsida</taxon>
        <taxon>Amborellales</taxon>
        <taxon>Amborellaceae</taxon>
        <taxon>Amborella</taxon>
    </lineage>
</organism>
<protein>
    <submittedName>
        <fullName evidence="3">Uncharacterized protein</fullName>
    </submittedName>
</protein>
<sequence length="290" mass="33141">MAKSSLSDDDDEELHNTVNRQESRDNFRGALRRIQRSAHLAQDGPNSQSNRSSYSMRPSLRTQQNPLRRGINSIISFLMRPSLCSQQNPLRRVINSITSFLMRPSLRPQQNSLRRVINSITSFLMRPSLRSQHNPLRRGINSIIQNWRYWCFGLLVIVGTIPLIMMKSVSEKSSSTVTEGAYIGLPSENGSLIVAPHQILINFELNQRFADNGHELQTLRRQPRLAVHPPLLAICFTNARSNWNRLVQLKIDGICFLESLDPPNSLRFFVFISFLLSRTDTPIFFDPVGD</sequence>
<dbReference type="Proteomes" id="UP000017836">
    <property type="component" value="Unassembled WGS sequence"/>
</dbReference>
<keyword evidence="4" id="KW-1185">Reference proteome</keyword>
<gene>
    <name evidence="3" type="ORF">AMTR_s00001p00060680</name>
</gene>
<evidence type="ECO:0000256" key="1">
    <source>
        <dbReference type="SAM" id="MobiDB-lite"/>
    </source>
</evidence>
<dbReference type="Gramene" id="ERM96161">
    <property type="protein sequence ID" value="ERM96161"/>
    <property type="gene ID" value="AMTR_s00001p00060680"/>
</dbReference>
<evidence type="ECO:0000313" key="3">
    <source>
        <dbReference type="EMBL" id="ERM96161.1"/>
    </source>
</evidence>
<evidence type="ECO:0000256" key="2">
    <source>
        <dbReference type="SAM" id="Phobius"/>
    </source>
</evidence>
<dbReference type="AlphaFoldDB" id="W1NL30"/>